<name>A0A852YNB2_9MICO</name>
<keyword evidence="3" id="KW-1185">Reference proteome</keyword>
<evidence type="ECO:0000313" key="2">
    <source>
        <dbReference type="EMBL" id="NYG98705.1"/>
    </source>
</evidence>
<comment type="caution">
    <text evidence="2">The sequence shown here is derived from an EMBL/GenBank/DDBJ whole genome shotgun (WGS) entry which is preliminary data.</text>
</comment>
<keyword evidence="1" id="KW-0472">Membrane</keyword>
<dbReference type="AlphaFoldDB" id="A0A852YNB2"/>
<gene>
    <name evidence="2" type="ORF">BJ979_001331</name>
</gene>
<sequence>MKIVAPKFVIIALAALFSSYHVVLAAYSLSFPYASDAAPVIVAIVLYAAATLVSLLPTGSQRMPVWVSVFVLAVAVSLPLIVTSVLQNDREGGNGYGTWYVAAVGTLLTIAATRYRAGFAWAGIAFLVVQSLLWGGPGSLGPIGVIGSAAWVGVAHIITNTLTKAARDSQQFAMAEREATEWQAAQEAHLSERQFRLGQTGVMALPMLQTIRRAGGDLSEEERLECLHLEGAIRDEIRGRKLLDDRVREQVMLARRRGTVVTLLDEGGIDELEDDELMRVHGALAEALRGTRAEKVIVRTVPEGSDVAVTVVGLDGTGDGAAALLGRDEEEEVSLWLEIPRIEVEQDAS</sequence>
<feature type="transmembrane region" description="Helical" evidence="1">
    <location>
        <begin position="119"/>
        <end position="137"/>
    </location>
</feature>
<dbReference type="Proteomes" id="UP000553888">
    <property type="component" value="Unassembled WGS sequence"/>
</dbReference>
<proteinExistence type="predicted"/>
<feature type="transmembrane region" description="Helical" evidence="1">
    <location>
        <begin position="93"/>
        <end position="112"/>
    </location>
</feature>
<dbReference type="RefSeq" id="WP_179566412.1">
    <property type="nucleotide sequence ID" value="NZ_JACBZY010000001.1"/>
</dbReference>
<feature type="transmembrane region" description="Helical" evidence="1">
    <location>
        <begin position="40"/>
        <end position="58"/>
    </location>
</feature>
<keyword evidence="1" id="KW-0812">Transmembrane</keyword>
<keyword evidence="1" id="KW-1133">Transmembrane helix</keyword>
<evidence type="ECO:0000313" key="3">
    <source>
        <dbReference type="Proteomes" id="UP000553888"/>
    </source>
</evidence>
<organism evidence="2 3">
    <name type="scientific">Schumannella luteola</name>
    <dbReference type="NCBI Taxonomy" id="472059"/>
    <lineage>
        <taxon>Bacteria</taxon>
        <taxon>Bacillati</taxon>
        <taxon>Actinomycetota</taxon>
        <taxon>Actinomycetes</taxon>
        <taxon>Micrococcales</taxon>
        <taxon>Microbacteriaceae</taxon>
        <taxon>Schumannella</taxon>
    </lineage>
</organism>
<feature type="transmembrane region" description="Helical" evidence="1">
    <location>
        <begin position="65"/>
        <end position="87"/>
    </location>
</feature>
<reference evidence="2 3" key="1">
    <citation type="submission" date="2020-07" db="EMBL/GenBank/DDBJ databases">
        <title>Sequencing the genomes of 1000 actinobacteria strains.</title>
        <authorList>
            <person name="Klenk H.-P."/>
        </authorList>
    </citation>
    <scope>NUCLEOTIDE SEQUENCE [LARGE SCALE GENOMIC DNA]</scope>
    <source>
        <strain evidence="2 3">DSM 23141</strain>
    </source>
</reference>
<dbReference type="EMBL" id="JACBZY010000001">
    <property type="protein sequence ID" value="NYG98705.1"/>
    <property type="molecule type" value="Genomic_DNA"/>
</dbReference>
<feature type="transmembrane region" description="Helical" evidence="1">
    <location>
        <begin position="143"/>
        <end position="162"/>
    </location>
</feature>
<accession>A0A852YNB2</accession>
<evidence type="ECO:0000256" key="1">
    <source>
        <dbReference type="SAM" id="Phobius"/>
    </source>
</evidence>
<protein>
    <submittedName>
        <fullName evidence="2">Uncharacterized protein</fullName>
    </submittedName>
</protein>